<gene>
    <name evidence="2" type="ORF">TSPGSL018_26980</name>
</gene>
<organism evidence="2">
    <name type="scientific">Tetraselmis sp. GSL018</name>
    <dbReference type="NCBI Taxonomy" id="582737"/>
    <lineage>
        <taxon>Eukaryota</taxon>
        <taxon>Viridiplantae</taxon>
        <taxon>Chlorophyta</taxon>
        <taxon>core chlorophytes</taxon>
        <taxon>Chlorodendrophyceae</taxon>
        <taxon>Chlorodendrales</taxon>
        <taxon>Chlorodendraceae</taxon>
        <taxon>Tetraselmis</taxon>
    </lineage>
</organism>
<feature type="region of interest" description="Disordered" evidence="1">
    <location>
        <begin position="71"/>
        <end position="98"/>
    </location>
</feature>
<evidence type="ECO:0000313" key="2">
    <source>
        <dbReference type="EMBL" id="JAC74068.1"/>
    </source>
</evidence>
<sequence length="1021" mass="107743">MEALTLRAHRTSDGASSMPSPVPSFARTDTAELARGALGGDALSEAAMHKWRQAAAGLAAVRGPGTVWRNRSGSMLRPVGPHQPKVSRSSHSSWGGSEGGLSSVLGLTRVSEASHSTMCPLDLPHLAEKPPPVSELRDLMQAKCGRGAAADPDAVAELRWGLARAPESAASLAPLLINAASGGFQPSLEADEYDEQEQFIAVTNLSQTQEHILTVAMVQHAQAEQPSARDAARSFQVPSMLFQYRPYSEQAPLSLKQRDVATVVEAVKGERPGSSMSPDGAALAAPGQLVWGRSIGRGSMANVVVDLWLRAGPAKSFPVVLEMLLDMVYSDLHDLQERAFDTVYNLSVHAQLLFPTNPEAAAGAGGRAADRATLCWQAGRVREMEAWLRRILFALLSVLEASRAEGEAVWAAAFGAFVHLCAKSGAWGEELLGGLSPRVARGFLGVAERFSWSPELYCHLVRLAVLLLYPSPSNGEAPEAFADRAWESRSLSLVAEFGGERAAARVLLAAPSPEAQRNMFCVLLDAAASRAAEAASGQGSGEEDAAGAAALADASGLVQLIRPLALSRQPGMPRRLLGLVEAFRAGAGSRDAAEGGSRLPEPSPQQLSLLEAALTQVEAAEAERGSDLLDGPLEAFVAATLASVRGRKVASNLDSGSAWACLRDLLWSPSGPAAEAGAEWLFRLLAAAADQRLGGAWDAIEEGAALIPAPPGSSGPKSKGLADQPALRSLLGEVLGPGCPGPRPPCLVVAATEQLLHHIKARRGSLEAAREGASLPLARGCSALLATLEAAVEWVIGAPPRVRQPAMRDACGLLLSLLCVPPHLPLQALGADPGGGPAGSGSAGPMSAVHAFLAGESHIPQRLIRLVPVGMLVRMFDNLLASDGADAGPLPKLLHRGLSCSDVRHGQVDWAFRAPSGGWTASLRSALLLLVIGRCSVQPTTLKMLGGEGWFHRLLNDHDANVRYYAAVFLLKRLMTSQPARYHKALHRLLLHAQQTDDHELLKNPYLQISAMFDMKLVDGY</sequence>
<dbReference type="AlphaFoldDB" id="A0A061RQ41"/>
<protein>
    <submittedName>
        <fullName evidence="2">Uncharacterized protein</fullName>
    </submittedName>
</protein>
<dbReference type="EMBL" id="GBEZ01011744">
    <property type="protein sequence ID" value="JAC74068.1"/>
    <property type="molecule type" value="Transcribed_RNA"/>
</dbReference>
<dbReference type="PANTHER" id="PTHR34958">
    <property type="entry name" value="CONDITIONAL LOSS-OF-GROWTH 1"/>
    <property type="match status" value="1"/>
</dbReference>
<reference evidence="2" key="1">
    <citation type="submission" date="2014-05" db="EMBL/GenBank/DDBJ databases">
        <title>The transcriptome of the halophilic microalga Tetraselmis sp. GSL018 isolated from the Great Salt Lake, Utah.</title>
        <authorList>
            <person name="Jinkerson R.E."/>
            <person name="D'Adamo S."/>
            <person name="Posewitz M.C."/>
        </authorList>
    </citation>
    <scope>NUCLEOTIDE SEQUENCE</scope>
    <source>
        <strain evidence="2">GSL018</strain>
    </source>
</reference>
<accession>A0A061RQ41</accession>
<feature type="region of interest" description="Disordered" evidence="1">
    <location>
        <begin position="1"/>
        <end position="23"/>
    </location>
</feature>
<name>A0A061RQ41_9CHLO</name>
<dbReference type="PANTHER" id="PTHR34958:SF1">
    <property type="entry name" value="ARMADILLO-LIKE HELICAL DOMAIN-CONTAINING PROTEIN"/>
    <property type="match status" value="1"/>
</dbReference>
<evidence type="ECO:0000256" key="1">
    <source>
        <dbReference type="SAM" id="MobiDB-lite"/>
    </source>
</evidence>
<proteinExistence type="predicted"/>
<feature type="compositionally biased region" description="Low complexity" evidence="1">
    <location>
        <begin position="87"/>
        <end position="98"/>
    </location>
</feature>